<reference evidence="2 3" key="1">
    <citation type="submission" date="2024-10" db="EMBL/GenBank/DDBJ databases">
        <title>The Natural Products Discovery Center: Release of the First 8490 Sequenced Strains for Exploring Actinobacteria Biosynthetic Diversity.</title>
        <authorList>
            <person name="Kalkreuter E."/>
            <person name="Kautsar S.A."/>
            <person name="Yang D."/>
            <person name="Bader C.D."/>
            <person name="Teijaro C.N."/>
            <person name="Fluegel L."/>
            <person name="Davis C.M."/>
            <person name="Simpson J.R."/>
            <person name="Lauterbach L."/>
            <person name="Steele A.D."/>
            <person name="Gui C."/>
            <person name="Meng S."/>
            <person name="Li G."/>
            <person name="Viehrig K."/>
            <person name="Ye F."/>
            <person name="Su P."/>
            <person name="Kiefer A.F."/>
            <person name="Nichols A."/>
            <person name="Cepeda A.J."/>
            <person name="Yan W."/>
            <person name="Fan B."/>
            <person name="Jiang Y."/>
            <person name="Adhikari A."/>
            <person name="Zheng C.-J."/>
            <person name="Schuster L."/>
            <person name="Cowan T.M."/>
            <person name="Smanski M.J."/>
            <person name="Chevrette M.G."/>
            <person name="De Carvalho L.P.S."/>
            <person name="Shen B."/>
        </authorList>
    </citation>
    <scope>NUCLEOTIDE SEQUENCE [LARGE SCALE GENOMIC DNA]</scope>
    <source>
        <strain evidence="2 3">NPDC050545</strain>
    </source>
</reference>
<evidence type="ECO:0000256" key="1">
    <source>
        <dbReference type="SAM" id="MobiDB-lite"/>
    </source>
</evidence>
<accession>A0ABW7Z7W6</accession>
<feature type="region of interest" description="Disordered" evidence="1">
    <location>
        <begin position="145"/>
        <end position="172"/>
    </location>
</feature>
<gene>
    <name evidence="2" type="ORF">ACIBG2_43295</name>
</gene>
<evidence type="ECO:0000313" key="2">
    <source>
        <dbReference type="EMBL" id="MFI6504271.1"/>
    </source>
</evidence>
<dbReference type="EMBL" id="JBITGY010000014">
    <property type="protein sequence ID" value="MFI6504271.1"/>
    <property type="molecule type" value="Genomic_DNA"/>
</dbReference>
<evidence type="ECO:0000313" key="3">
    <source>
        <dbReference type="Proteomes" id="UP001612741"/>
    </source>
</evidence>
<dbReference type="InterPro" id="IPR013321">
    <property type="entry name" value="Arc_rbn_hlx_hlx"/>
</dbReference>
<feature type="region of interest" description="Disordered" evidence="1">
    <location>
        <begin position="71"/>
        <end position="106"/>
    </location>
</feature>
<dbReference type="Gene3D" id="1.10.1220.10">
    <property type="entry name" value="Met repressor-like"/>
    <property type="match status" value="1"/>
</dbReference>
<organism evidence="2 3">
    <name type="scientific">Nonomuraea typhae</name>
    <dbReference type="NCBI Taxonomy" id="2603600"/>
    <lineage>
        <taxon>Bacteria</taxon>
        <taxon>Bacillati</taxon>
        <taxon>Actinomycetota</taxon>
        <taxon>Actinomycetes</taxon>
        <taxon>Streptosporangiales</taxon>
        <taxon>Streptosporangiaceae</taxon>
        <taxon>Nonomuraea</taxon>
    </lineage>
</organism>
<proteinExistence type="predicted"/>
<protein>
    <recommendedName>
        <fullName evidence="4">Toxin-antitoxin system HicB family antitoxin</fullName>
    </recommendedName>
</protein>
<comment type="caution">
    <text evidence="2">The sequence shown here is derived from an EMBL/GenBank/DDBJ whole genome shotgun (WGS) entry which is preliminary data.</text>
</comment>
<keyword evidence="3" id="KW-1185">Reference proteome</keyword>
<dbReference type="SUPFAM" id="SSF47598">
    <property type="entry name" value="Ribbon-helix-helix"/>
    <property type="match status" value="1"/>
</dbReference>
<dbReference type="Proteomes" id="UP001612741">
    <property type="component" value="Unassembled WGS sequence"/>
</dbReference>
<dbReference type="InterPro" id="IPR010985">
    <property type="entry name" value="Ribbon_hlx_hlx"/>
</dbReference>
<sequence length="172" mass="18254">MELAPYVDHLRRELAVAAEAGGPEARATADRLIATLESATRMAMLEALSAAADEITRELAPGSVDVRLRGRDPDFVVTPPPAPQVREAEPVTTARPVRQPEPDDGGITRVALRVPDHLKPRIDEAAAREGLSVNAWLVRAVSAALDSDDGGRSPRAGGGASHGGQRYTGWVR</sequence>
<dbReference type="RefSeq" id="WP_397090024.1">
    <property type="nucleotide sequence ID" value="NZ_JBITGY010000014.1"/>
</dbReference>
<evidence type="ECO:0008006" key="4">
    <source>
        <dbReference type="Google" id="ProtNLM"/>
    </source>
</evidence>
<name>A0ABW7Z7W6_9ACTN</name>